<dbReference type="EMBL" id="QUOU01000001">
    <property type="protein sequence ID" value="REL26560.1"/>
    <property type="molecule type" value="Genomic_DNA"/>
</dbReference>
<protein>
    <submittedName>
        <fullName evidence="2">DUF2974 domain-containing protein</fullName>
    </submittedName>
</protein>
<dbReference type="Pfam" id="PF26363">
    <property type="entry name" value="Phospholipase-like"/>
    <property type="match status" value="1"/>
</dbReference>
<sequence length="350" mass="37083">MNLIKASEPSANSAPSIARIADISNDEDYTSKSNENDRALSTVSEKESRYQENQRLIENTAGIEALNEPRERLALNNDSLLRAEAAEYVYKVDEFNRGHISKLPAAPEGIDVIDPSTIPGLENAVFTDKETGFGAALMKSSISGETMLVFRGTNNGVTGKKDWATNGKQGIGKETKQYSQAMKLADDVLEYVGEETIIVGHSLGGGLASAAVAVTGLQGQTYNAAGLHPNTAERLGGLSNEDASKLIVSQHVDGEVLTGVQKHGDTAVSGAAGGLGFLLGGPIGAVLGIGIQKLTTDDVPQAVGQMRELPSVEGGNPITRHGMGQVIDGIEYQIAQDSEQLKQYIRDYNE</sequence>
<accession>A0A3E0TQE2</accession>
<feature type="compositionally biased region" description="Basic and acidic residues" evidence="1">
    <location>
        <begin position="34"/>
        <end position="47"/>
    </location>
</feature>
<organism evidence="2 3">
    <name type="scientific">Thalassotalea euphylliae</name>
    <dbReference type="NCBI Taxonomy" id="1655234"/>
    <lineage>
        <taxon>Bacteria</taxon>
        <taxon>Pseudomonadati</taxon>
        <taxon>Pseudomonadota</taxon>
        <taxon>Gammaproteobacteria</taxon>
        <taxon>Alteromonadales</taxon>
        <taxon>Colwelliaceae</taxon>
        <taxon>Thalassotalea</taxon>
    </lineage>
</organism>
<comment type="caution">
    <text evidence="2">The sequence shown here is derived from an EMBL/GenBank/DDBJ whole genome shotgun (WGS) entry which is preliminary data.</text>
</comment>
<evidence type="ECO:0000313" key="2">
    <source>
        <dbReference type="EMBL" id="REL26560.1"/>
    </source>
</evidence>
<dbReference type="InterPro" id="IPR029058">
    <property type="entry name" value="AB_hydrolase_fold"/>
</dbReference>
<dbReference type="Gene3D" id="3.40.50.1820">
    <property type="entry name" value="alpha/beta hydrolase"/>
    <property type="match status" value="1"/>
</dbReference>
<feature type="region of interest" description="Disordered" evidence="1">
    <location>
        <begin position="1"/>
        <end position="47"/>
    </location>
</feature>
<gene>
    <name evidence="2" type="ORF">DXX93_08185</name>
</gene>
<proteinExistence type="predicted"/>
<evidence type="ECO:0000313" key="3">
    <source>
        <dbReference type="Proteomes" id="UP000256478"/>
    </source>
</evidence>
<name>A0A3E0TQE2_9GAMM</name>
<dbReference type="SUPFAM" id="SSF53474">
    <property type="entry name" value="alpha/beta-Hydrolases"/>
    <property type="match status" value="1"/>
</dbReference>
<dbReference type="OrthoDB" id="9807902at2"/>
<evidence type="ECO:0000256" key="1">
    <source>
        <dbReference type="SAM" id="MobiDB-lite"/>
    </source>
</evidence>
<dbReference type="AlphaFoldDB" id="A0A3E0TQE2"/>
<reference evidence="2 3" key="1">
    <citation type="submission" date="2018-08" db="EMBL/GenBank/DDBJ databases">
        <title>Thalassotalea euphylliae genome.</title>
        <authorList>
            <person name="Summers S."/>
            <person name="Rice S.A."/>
            <person name="Freckelton M.L."/>
            <person name="Nedved B.T."/>
            <person name="Hadfield M.G."/>
        </authorList>
    </citation>
    <scope>NUCLEOTIDE SEQUENCE [LARGE SCALE GENOMIC DNA]</scope>
    <source>
        <strain evidence="2 3">H1</strain>
    </source>
</reference>
<dbReference type="Proteomes" id="UP000256478">
    <property type="component" value="Unassembled WGS sequence"/>
</dbReference>